<feature type="transmembrane region" description="Helical" evidence="1">
    <location>
        <begin position="21"/>
        <end position="45"/>
    </location>
</feature>
<dbReference type="AlphaFoldDB" id="A0A1H5HH19"/>
<feature type="transmembrane region" description="Helical" evidence="1">
    <location>
        <begin position="51"/>
        <end position="72"/>
    </location>
</feature>
<proteinExistence type="predicted"/>
<reference evidence="2 3" key="1">
    <citation type="submission" date="2016-10" db="EMBL/GenBank/DDBJ databases">
        <authorList>
            <person name="de Groot N.N."/>
        </authorList>
    </citation>
    <scope>NUCLEOTIDE SEQUENCE [LARGE SCALE GENOMIC DNA]</scope>
    <source>
        <strain evidence="2 3">DSM 22274</strain>
    </source>
</reference>
<name>A0A1H5HH19_9MICC</name>
<accession>A0A1H5HH19</accession>
<keyword evidence="1" id="KW-0812">Transmembrane</keyword>
<sequence>MTGRRVLTVDKADALQRALRTLWQGFGMDALIAIGGGLLLLLNTGDVTSPLFWAAVGVLVVRSVLMSLAAYLQRLGKAPKPLPTPPLPEPDALLTDQYHEAVARDRHAIYPDDGK</sequence>
<gene>
    <name evidence="2" type="ORF">SAMN04489740_1015</name>
</gene>
<dbReference type="EMBL" id="FNTV01000001">
    <property type="protein sequence ID" value="SEE27336.1"/>
    <property type="molecule type" value="Genomic_DNA"/>
</dbReference>
<dbReference type="RefSeq" id="WP_074710839.1">
    <property type="nucleotide sequence ID" value="NZ_FNTV01000001.1"/>
</dbReference>
<keyword evidence="1" id="KW-1133">Transmembrane helix</keyword>
<dbReference type="Proteomes" id="UP000182725">
    <property type="component" value="Unassembled WGS sequence"/>
</dbReference>
<evidence type="ECO:0000313" key="3">
    <source>
        <dbReference type="Proteomes" id="UP000182725"/>
    </source>
</evidence>
<protein>
    <submittedName>
        <fullName evidence="2">Uncharacterized protein</fullName>
    </submittedName>
</protein>
<keyword evidence="1" id="KW-0472">Membrane</keyword>
<evidence type="ECO:0000313" key="2">
    <source>
        <dbReference type="EMBL" id="SEE27336.1"/>
    </source>
</evidence>
<evidence type="ECO:0000256" key="1">
    <source>
        <dbReference type="SAM" id="Phobius"/>
    </source>
</evidence>
<organism evidence="2 3">
    <name type="scientific">Arthrobacter alpinus</name>
    <dbReference type="NCBI Taxonomy" id="656366"/>
    <lineage>
        <taxon>Bacteria</taxon>
        <taxon>Bacillati</taxon>
        <taxon>Actinomycetota</taxon>
        <taxon>Actinomycetes</taxon>
        <taxon>Micrococcales</taxon>
        <taxon>Micrococcaceae</taxon>
        <taxon>Arthrobacter</taxon>
    </lineage>
</organism>